<protein>
    <recommendedName>
        <fullName evidence="5">DUF1216 domain-containing protein</fullName>
    </recommendedName>
</protein>
<feature type="signal peptide" evidence="2">
    <location>
        <begin position="1"/>
        <end position="25"/>
    </location>
</feature>
<keyword evidence="2" id="KW-0732">Signal</keyword>
<feature type="compositionally biased region" description="Polar residues" evidence="1">
    <location>
        <begin position="385"/>
        <end position="399"/>
    </location>
</feature>
<feature type="region of interest" description="Disordered" evidence="1">
    <location>
        <begin position="377"/>
        <end position="399"/>
    </location>
</feature>
<accession>A0A6D2J016</accession>
<organism evidence="3 4">
    <name type="scientific">Microthlaspi erraticum</name>
    <dbReference type="NCBI Taxonomy" id="1685480"/>
    <lineage>
        <taxon>Eukaryota</taxon>
        <taxon>Viridiplantae</taxon>
        <taxon>Streptophyta</taxon>
        <taxon>Embryophyta</taxon>
        <taxon>Tracheophyta</taxon>
        <taxon>Spermatophyta</taxon>
        <taxon>Magnoliopsida</taxon>
        <taxon>eudicotyledons</taxon>
        <taxon>Gunneridae</taxon>
        <taxon>Pentapetalae</taxon>
        <taxon>rosids</taxon>
        <taxon>malvids</taxon>
        <taxon>Brassicales</taxon>
        <taxon>Brassicaceae</taxon>
        <taxon>Coluteocarpeae</taxon>
        <taxon>Microthlaspi</taxon>
    </lineage>
</organism>
<evidence type="ECO:0000313" key="3">
    <source>
        <dbReference type="EMBL" id="CAA7034809.1"/>
    </source>
</evidence>
<dbReference type="PANTHER" id="PTHR31607">
    <property type="entry name" value="DUF1216 DOMAIN-CONTAINING PROTEIN-RELATED"/>
    <property type="match status" value="1"/>
</dbReference>
<dbReference type="EMBL" id="CACVBM020001151">
    <property type="protein sequence ID" value="CAA7034809.1"/>
    <property type="molecule type" value="Genomic_DNA"/>
</dbReference>
<evidence type="ECO:0000313" key="4">
    <source>
        <dbReference type="Proteomes" id="UP000467841"/>
    </source>
</evidence>
<gene>
    <name evidence="3" type="ORF">MERR_LOCUS22044</name>
</gene>
<evidence type="ECO:0000256" key="2">
    <source>
        <dbReference type="SAM" id="SignalP"/>
    </source>
</evidence>
<dbReference type="PANTHER" id="PTHR31607:SF23">
    <property type="entry name" value="DUF1216 DOMAIN-CONTAINING PROTEIN"/>
    <property type="match status" value="1"/>
</dbReference>
<name>A0A6D2J016_9BRAS</name>
<dbReference type="OrthoDB" id="1096228at2759"/>
<evidence type="ECO:0000256" key="1">
    <source>
        <dbReference type="SAM" id="MobiDB-lite"/>
    </source>
</evidence>
<sequence length="399" mass="44723">MGRRISLAVCLMLLVGLSDVYETQAQGTFSLLDYLHLFPKMTKEFEPYASKGLIDFVGVLEGKSPTTLEFKNFFTKLKDYTSNCFKPASSGSIDIQKEQLFMAMAALKGTKEGTSFDSWRLIEALVSMEKVSVELRKSTTNMVISPQQWEVLYGSMSEWVTRVGLFVKTVSEINGKLIDLSQFEINDIDPTYISLSKEVANKTQEPFSLPLYLRNFPKMGKDFEPFAYKGMLDFLRDLEVRCLASAEFKDFFVKLNDYMAGFRTLSPETYSIESNITYKAMRLFIASSALNGTKVGTSDPWRLVDGLLSMGEVLVEMKKSGLKEITFEQRRYLTWSMVKWARAISLFVKTASEKKGVTMDLSSIESYYNSQVLTSAKGATGGGNPNPSGTSANSNPKLT</sequence>
<proteinExistence type="predicted"/>
<evidence type="ECO:0008006" key="5">
    <source>
        <dbReference type="Google" id="ProtNLM"/>
    </source>
</evidence>
<comment type="caution">
    <text evidence="3">The sequence shown here is derived from an EMBL/GenBank/DDBJ whole genome shotgun (WGS) entry which is preliminary data.</text>
</comment>
<dbReference type="Proteomes" id="UP000467841">
    <property type="component" value="Unassembled WGS sequence"/>
</dbReference>
<feature type="chain" id="PRO_5025454443" description="DUF1216 domain-containing protein" evidence="2">
    <location>
        <begin position="26"/>
        <end position="399"/>
    </location>
</feature>
<keyword evidence="4" id="KW-1185">Reference proteome</keyword>
<dbReference type="AlphaFoldDB" id="A0A6D2J016"/>
<reference evidence="3" key="1">
    <citation type="submission" date="2020-01" db="EMBL/GenBank/DDBJ databases">
        <authorList>
            <person name="Mishra B."/>
        </authorList>
    </citation>
    <scope>NUCLEOTIDE SEQUENCE [LARGE SCALE GENOMIC DNA]</scope>
</reference>